<dbReference type="Proteomes" id="UP000838878">
    <property type="component" value="Chromosome 11"/>
</dbReference>
<evidence type="ECO:0000313" key="4">
    <source>
        <dbReference type="EMBL" id="CAH0716483.1"/>
    </source>
</evidence>
<dbReference type="OrthoDB" id="10255582at2759"/>
<feature type="region of interest" description="Disordered" evidence="3">
    <location>
        <begin position="206"/>
        <end position="238"/>
    </location>
</feature>
<keyword evidence="1" id="KW-0853">WD repeat</keyword>
<feature type="compositionally biased region" description="Basic and acidic residues" evidence="3">
    <location>
        <begin position="206"/>
        <end position="217"/>
    </location>
</feature>
<dbReference type="InterPro" id="IPR039857">
    <property type="entry name" value="Ift122/121"/>
</dbReference>
<gene>
    <name evidence="4" type="ORF">BINO364_LOCUS3245</name>
</gene>
<evidence type="ECO:0000256" key="1">
    <source>
        <dbReference type="ARBA" id="ARBA00022574"/>
    </source>
</evidence>
<dbReference type="GO" id="GO:1905515">
    <property type="term" value="P:non-motile cilium assembly"/>
    <property type="evidence" value="ECO:0007669"/>
    <property type="project" value="TreeGrafter"/>
</dbReference>
<protein>
    <submittedName>
        <fullName evidence="4">Uncharacterized protein</fullName>
    </submittedName>
</protein>
<dbReference type="Pfam" id="PF25143">
    <property type="entry name" value="Zn_ribbon_IFT122_C"/>
    <property type="match status" value="1"/>
</dbReference>
<dbReference type="GO" id="GO:0097730">
    <property type="term" value="C:non-motile cilium"/>
    <property type="evidence" value="ECO:0007669"/>
    <property type="project" value="TreeGrafter"/>
</dbReference>
<reference evidence="4" key="1">
    <citation type="submission" date="2021-12" db="EMBL/GenBank/DDBJ databases">
        <authorList>
            <person name="Martin H S."/>
        </authorList>
    </citation>
    <scope>NUCLEOTIDE SEQUENCE</scope>
</reference>
<sequence length="238" mass="26770">MLDKILGLQVPQKFQEGVELLMLKSGVNSSGSGEEDVSPLCWRCRRHAPPLAAQCPRCRHQPAYSLATHEVLPLVQFEPAEGITHEEAMDLIQRMPIPEVEKAQVEGADILRIDHDIDYSDPFLDKVEEDEEGMVVCSRSALLHLSPVCVVVVERPPLSPQYYRNMLPELPVTTCPSCHNLFYMEDYEIQMVTKGHCTFCRHPAESIKDSEESKDESLTNGSGSTTPRSPSNEHDTWQ</sequence>
<dbReference type="PANTHER" id="PTHR12764:SF4">
    <property type="entry name" value="INTRAFLAGELLAR TRANSPORT PROTEIN 122 HOMOLOG"/>
    <property type="match status" value="1"/>
</dbReference>
<proteinExistence type="predicted"/>
<dbReference type="EMBL" id="OV170231">
    <property type="protein sequence ID" value="CAH0716483.1"/>
    <property type="molecule type" value="Genomic_DNA"/>
</dbReference>
<keyword evidence="5" id="KW-1185">Reference proteome</keyword>
<dbReference type="GO" id="GO:0030991">
    <property type="term" value="C:intraciliary transport particle A"/>
    <property type="evidence" value="ECO:0007669"/>
    <property type="project" value="TreeGrafter"/>
</dbReference>
<dbReference type="AlphaFoldDB" id="A0A8J9V6X6"/>
<organism evidence="4 5">
    <name type="scientific">Brenthis ino</name>
    <name type="common">lesser marbled fritillary</name>
    <dbReference type="NCBI Taxonomy" id="405034"/>
    <lineage>
        <taxon>Eukaryota</taxon>
        <taxon>Metazoa</taxon>
        <taxon>Ecdysozoa</taxon>
        <taxon>Arthropoda</taxon>
        <taxon>Hexapoda</taxon>
        <taxon>Insecta</taxon>
        <taxon>Pterygota</taxon>
        <taxon>Neoptera</taxon>
        <taxon>Endopterygota</taxon>
        <taxon>Lepidoptera</taxon>
        <taxon>Glossata</taxon>
        <taxon>Ditrysia</taxon>
        <taxon>Papilionoidea</taxon>
        <taxon>Nymphalidae</taxon>
        <taxon>Heliconiinae</taxon>
        <taxon>Argynnini</taxon>
        <taxon>Brenthis</taxon>
    </lineage>
</organism>
<accession>A0A8J9V6X6</accession>
<feature type="non-terminal residue" evidence="4">
    <location>
        <position position="238"/>
    </location>
</feature>
<feature type="compositionally biased region" description="Polar residues" evidence="3">
    <location>
        <begin position="218"/>
        <end position="230"/>
    </location>
</feature>
<evidence type="ECO:0000256" key="3">
    <source>
        <dbReference type="SAM" id="MobiDB-lite"/>
    </source>
</evidence>
<dbReference type="GO" id="GO:0061512">
    <property type="term" value="P:protein localization to cilium"/>
    <property type="evidence" value="ECO:0007669"/>
    <property type="project" value="TreeGrafter"/>
</dbReference>
<dbReference type="PANTHER" id="PTHR12764">
    <property type="entry name" value="WD REPEAT DOMAIN-RELATED"/>
    <property type="match status" value="1"/>
</dbReference>
<dbReference type="GO" id="GO:0035721">
    <property type="term" value="P:intraciliary retrograde transport"/>
    <property type="evidence" value="ECO:0007669"/>
    <property type="project" value="TreeGrafter"/>
</dbReference>
<evidence type="ECO:0000256" key="2">
    <source>
        <dbReference type="ARBA" id="ARBA00022737"/>
    </source>
</evidence>
<name>A0A8J9V6X6_9NEOP</name>
<evidence type="ECO:0000313" key="5">
    <source>
        <dbReference type="Proteomes" id="UP000838878"/>
    </source>
</evidence>
<keyword evidence="2" id="KW-0677">Repeat</keyword>